<comment type="similarity">
    <text evidence="1">Belongs to the peptidase S49 family.</text>
</comment>
<dbReference type="Gene3D" id="3.90.226.10">
    <property type="entry name" value="2-enoyl-CoA Hydratase, Chain A, domain 1"/>
    <property type="match status" value="2"/>
</dbReference>
<evidence type="ECO:0000256" key="4">
    <source>
        <dbReference type="ARBA" id="ARBA00022825"/>
    </source>
</evidence>
<dbReference type="Proteomes" id="UP001597296">
    <property type="component" value="Unassembled WGS sequence"/>
</dbReference>
<dbReference type="EMBL" id="JBHUIY010000063">
    <property type="protein sequence ID" value="MFD2235677.1"/>
    <property type="molecule type" value="Genomic_DNA"/>
</dbReference>
<accession>A0ABW5CGP9</accession>
<dbReference type="Gene3D" id="6.20.330.10">
    <property type="match status" value="1"/>
</dbReference>
<evidence type="ECO:0000256" key="1">
    <source>
        <dbReference type="ARBA" id="ARBA00008683"/>
    </source>
</evidence>
<dbReference type="InterPro" id="IPR004634">
    <property type="entry name" value="Pept_S49_pIV"/>
</dbReference>
<sequence length="594" mass="61901">MRRLGRFLVVMLALTGLLSLLSVGLGGFVLYRLAGPGGGHAVPARGVVTLDLESSFRAAPDGDPMAALSGEKSYVLREVLAGIDAAAADARVVGLFATLGHTPLGLADAQDLRDAIARFRAAGKPAVLFAETIGDGGAGTLDYYLASSFSQLWLQPSGDVGLTGLMAESPFVKGTLDLLGIKPQFFARHEYKSAIETFTQSGFSDAHRETLGRLLDSWTGQIVAGIASSRKLPADKVQALLGAGPFLPAEAKTAGLVDQIGYRDQAWEAVAGKGDDAAEPVDLGDYFAALPAPGGTKVALIEGLGAIHRGESRPGLDEDGGFGAATIAQAFRDATEDDDIKAILFRVDSPGGSYTASDTIWHEVARARAAGKKVVVSMGNVAASGGYFVAMGADRVLAQPGTLTGSIGVFTGKAVLTDLWPKLGISWDEMHRGDNAAMWSMNQPFSPEAQTRINTQLDAIYADFTGKAVEGRHIPSDRIDQLARGRIWSGADARGNGLVDGLGGWVESLAAVRELTGLAPGEPIDLVEYPAPRKPWEVLAEALGSGSVAERRVLTRAASLLEPLLPALTALPRPGDGAATLRALPVAPVGAAPR</sequence>
<keyword evidence="4" id="KW-0720">Serine protease</keyword>
<evidence type="ECO:0000259" key="5">
    <source>
        <dbReference type="Pfam" id="PF01343"/>
    </source>
</evidence>
<name>A0ABW5CGP9_9PROT</name>
<evidence type="ECO:0000256" key="3">
    <source>
        <dbReference type="ARBA" id="ARBA00022801"/>
    </source>
</evidence>
<dbReference type="InterPro" id="IPR047272">
    <property type="entry name" value="S49_SppA_C"/>
</dbReference>
<dbReference type="RefSeq" id="WP_377319074.1">
    <property type="nucleotide sequence ID" value="NZ_JBHUIY010000063.1"/>
</dbReference>
<evidence type="ECO:0000313" key="7">
    <source>
        <dbReference type="Proteomes" id="UP001597296"/>
    </source>
</evidence>
<feature type="domain" description="Peptidase S49" evidence="5">
    <location>
        <begin position="367"/>
        <end position="517"/>
    </location>
</feature>
<keyword evidence="7" id="KW-1185">Reference proteome</keyword>
<reference evidence="7" key="1">
    <citation type="journal article" date="2019" name="Int. J. Syst. Evol. Microbiol.">
        <title>The Global Catalogue of Microorganisms (GCM) 10K type strain sequencing project: providing services to taxonomists for standard genome sequencing and annotation.</title>
        <authorList>
            <consortium name="The Broad Institute Genomics Platform"/>
            <consortium name="The Broad Institute Genome Sequencing Center for Infectious Disease"/>
            <person name="Wu L."/>
            <person name="Ma J."/>
        </authorList>
    </citation>
    <scope>NUCLEOTIDE SEQUENCE [LARGE SCALE GENOMIC DNA]</scope>
    <source>
        <strain evidence="7">KCTC 15012</strain>
    </source>
</reference>
<dbReference type="CDD" id="cd07018">
    <property type="entry name" value="S49_SppA_67K_type"/>
    <property type="match status" value="1"/>
</dbReference>
<dbReference type="Pfam" id="PF01343">
    <property type="entry name" value="Peptidase_S49"/>
    <property type="match status" value="2"/>
</dbReference>
<keyword evidence="3" id="KW-0378">Hydrolase</keyword>
<dbReference type="SUPFAM" id="SSF52096">
    <property type="entry name" value="ClpP/crotonase"/>
    <property type="match status" value="2"/>
</dbReference>
<comment type="caution">
    <text evidence="6">The sequence shown here is derived from an EMBL/GenBank/DDBJ whole genome shotgun (WGS) entry which is preliminary data.</text>
</comment>
<dbReference type="InterPro" id="IPR047217">
    <property type="entry name" value="S49_SppA_67K_type_N"/>
</dbReference>
<keyword evidence="2" id="KW-0645">Protease</keyword>
<organism evidence="6 7">
    <name type="scientific">Phaeospirillum tilakii</name>
    <dbReference type="NCBI Taxonomy" id="741673"/>
    <lineage>
        <taxon>Bacteria</taxon>
        <taxon>Pseudomonadati</taxon>
        <taxon>Pseudomonadota</taxon>
        <taxon>Alphaproteobacteria</taxon>
        <taxon>Rhodospirillales</taxon>
        <taxon>Rhodospirillaceae</taxon>
        <taxon>Phaeospirillum</taxon>
    </lineage>
</organism>
<protein>
    <submittedName>
        <fullName evidence="6">S49 family peptidase</fullName>
    </submittedName>
</protein>
<dbReference type="PIRSF" id="PIRSF001217">
    <property type="entry name" value="Protease_4_SppA"/>
    <property type="match status" value="1"/>
</dbReference>
<feature type="domain" description="Peptidase S49" evidence="5">
    <location>
        <begin position="119"/>
        <end position="270"/>
    </location>
</feature>
<gene>
    <name evidence="6" type="ORF">ACFSNB_17905</name>
</gene>
<dbReference type="PANTHER" id="PTHR33209">
    <property type="entry name" value="PROTEASE 4"/>
    <property type="match status" value="1"/>
</dbReference>
<dbReference type="InterPro" id="IPR002142">
    <property type="entry name" value="Peptidase_S49"/>
</dbReference>
<evidence type="ECO:0000256" key="2">
    <source>
        <dbReference type="ARBA" id="ARBA00022670"/>
    </source>
</evidence>
<evidence type="ECO:0000313" key="6">
    <source>
        <dbReference type="EMBL" id="MFD2235677.1"/>
    </source>
</evidence>
<dbReference type="InterPro" id="IPR029045">
    <property type="entry name" value="ClpP/crotonase-like_dom_sf"/>
</dbReference>
<dbReference type="CDD" id="cd07023">
    <property type="entry name" value="S49_Sppa_N_C"/>
    <property type="match status" value="1"/>
</dbReference>
<proteinExistence type="inferred from homology"/>
<dbReference type="PANTHER" id="PTHR33209:SF1">
    <property type="entry name" value="PEPTIDASE S49 DOMAIN-CONTAINING PROTEIN"/>
    <property type="match status" value="1"/>
</dbReference>